<evidence type="ECO:0000313" key="16">
    <source>
        <dbReference type="EMBL" id="KAJ2924820.1"/>
    </source>
</evidence>
<dbReference type="GO" id="GO:0005524">
    <property type="term" value="F:ATP binding"/>
    <property type="evidence" value="ECO:0007669"/>
    <property type="project" value="UniProtKB-KW"/>
</dbReference>
<evidence type="ECO:0000256" key="8">
    <source>
        <dbReference type="ARBA" id="ARBA00022840"/>
    </source>
</evidence>
<dbReference type="InterPro" id="IPR027417">
    <property type="entry name" value="P-loop_NTPase"/>
</dbReference>
<feature type="transmembrane region" description="Helical" evidence="14">
    <location>
        <begin position="1772"/>
        <end position="1792"/>
    </location>
</feature>
<organism evidence="16 17">
    <name type="scientific">Candolleomyces eurysporus</name>
    <dbReference type="NCBI Taxonomy" id="2828524"/>
    <lineage>
        <taxon>Eukaryota</taxon>
        <taxon>Fungi</taxon>
        <taxon>Dikarya</taxon>
        <taxon>Basidiomycota</taxon>
        <taxon>Agaricomycotina</taxon>
        <taxon>Agaricomycetes</taxon>
        <taxon>Agaricomycetidae</taxon>
        <taxon>Agaricales</taxon>
        <taxon>Agaricineae</taxon>
        <taxon>Psathyrellaceae</taxon>
        <taxon>Candolleomyces</taxon>
    </lineage>
</organism>
<evidence type="ECO:0000256" key="7">
    <source>
        <dbReference type="ARBA" id="ARBA00022824"/>
    </source>
</evidence>
<dbReference type="GO" id="GO:0005789">
    <property type="term" value="C:endoplasmic reticulum membrane"/>
    <property type="evidence" value="ECO:0007669"/>
    <property type="project" value="UniProtKB-SubCell"/>
</dbReference>
<feature type="transmembrane region" description="Helical" evidence="14">
    <location>
        <begin position="1908"/>
        <end position="1930"/>
    </location>
</feature>
<dbReference type="SMART" id="SM00382">
    <property type="entry name" value="AAA"/>
    <property type="match status" value="1"/>
</dbReference>
<dbReference type="Gene3D" id="1.20.120.330">
    <property type="entry name" value="Nucleotidyltransferases domain 2"/>
    <property type="match status" value="1"/>
</dbReference>
<evidence type="ECO:0000256" key="13">
    <source>
        <dbReference type="SAM" id="MobiDB-lite"/>
    </source>
</evidence>
<evidence type="ECO:0000259" key="15">
    <source>
        <dbReference type="PROSITE" id="PS50893"/>
    </source>
</evidence>
<dbReference type="CDD" id="cd10170">
    <property type="entry name" value="ASKHA_NBD_HSP70"/>
    <property type="match status" value="1"/>
</dbReference>
<feature type="region of interest" description="Disordered" evidence="13">
    <location>
        <begin position="807"/>
        <end position="827"/>
    </location>
</feature>
<evidence type="ECO:0000313" key="17">
    <source>
        <dbReference type="Proteomes" id="UP001140091"/>
    </source>
</evidence>
<evidence type="ECO:0000256" key="12">
    <source>
        <dbReference type="SAM" id="Coils"/>
    </source>
</evidence>
<feature type="transmembrane region" description="Helical" evidence="14">
    <location>
        <begin position="1678"/>
        <end position="1699"/>
    </location>
</feature>
<dbReference type="InterPro" id="IPR013525">
    <property type="entry name" value="ABC2_TM"/>
</dbReference>
<dbReference type="SUPFAM" id="SSF52540">
    <property type="entry name" value="P-loop containing nucleoside triphosphate hydrolases"/>
    <property type="match status" value="1"/>
</dbReference>
<keyword evidence="10 14" id="KW-0472">Membrane</keyword>
<dbReference type="OrthoDB" id="66620at2759"/>
<evidence type="ECO:0000256" key="10">
    <source>
        <dbReference type="ARBA" id="ARBA00023136"/>
    </source>
</evidence>
<evidence type="ECO:0000256" key="2">
    <source>
        <dbReference type="ARBA" id="ARBA00005814"/>
    </source>
</evidence>
<feature type="compositionally biased region" description="Low complexity" evidence="13">
    <location>
        <begin position="729"/>
        <end position="745"/>
    </location>
</feature>
<dbReference type="SUPFAM" id="SSF53067">
    <property type="entry name" value="Actin-like ATPase domain"/>
    <property type="match status" value="2"/>
</dbReference>
<accession>A0A9W8J5E9</accession>
<feature type="coiled-coil region" evidence="12">
    <location>
        <begin position="460"/>
        <end position="641"/>
    </location>
</feature>
<protein>
    <recommendedName>
        <fullName evidence="15">ABC transporter domain-containing protein</fullName>
    </recommendedName>
</protein>
<dbReference type="Pfam" id="PF01061">
    <property type="entry name" value="ABC2_membrane"/>
    <property type="match status" value="1"/>
</dbReference>
<keyword evidence="5" id="KW-0732">Signal</keyword>
<comment type="subcellular location">
    <subcellularLocation>
        <location evidence="1">Endoplasmic reticulum membrane</location>
        <topology evidence="1">Multi-pass membrane protein</topology>
    </subcellularLocation>
</comment>
<feature type="region of interest" description="Disordered" evidence="13">
    <location>
        <begin position="723"/>
        <end position="745"/>
    </location>
</feature>
<dbReference type="CDD" id="cd03213">
    <property type="entry name" value="ABCG_EPDR"/>
    <property type="match status" value="1"/>
</dbReference>
<comment type="similarity">
    <text evidence="2">Belongs to the ABC transporter superfamily. ABCG family. Eye pigment precursor importer (TC 3.A.1.204) subfamily.</text>
</comment>
<feature type="transmembrane region" description="Helical" evidence="14">
    <location>
        <begin position="1822"/>
        <end position="1841"/>
    </location>
</feature>
<keyword evidence="11" id="KW-0325">Glycoprotein</keyword>
<dbReference type="PROSITE" id="PS50893">
    <property type="entry name" value="ABC_TRANSPORTER_2"/>
    <property type="match status" value="1"/>
</dbReference>
<keyword evidence="17" id="KW-1185">Reference proteome</keyword>
<evidence type="ECO:0000256" key="4">
    <source>
        <dbReference type="ARBA" id="ARBA00022692"/>
    </source>
</evidence>
<keyword evidence="4 14" id="KW-0812">Transmembrane</keyword>
<dbReference type="FunFam" id="3.40.50.300:FF:000702">
    <property type="entry name" value="ABC transporter (Adp1)"/>
    <property type="match status" value="1"/>
</dbReference>
<dbReference type="InterPro" id="IPR003593">
    <property type="entry name" value="AAA+_ATPase"/>
</dbReference>
<dbReference type="PROSITE" id="PS00211">
    <property type="entry name" value="ABC_TRANSPORTER_1"/>
    <property type="match status" value="1"/>
</dbReference>
<comment type="caution">
    <text evidence="16">The sequence shown here is derived from an EMBL/GenBank/DDBJ whole genome shotgun (WGS) entry which is preliminary data.</text>
</comment>
<feature type="domain" description="ABC transporter" evidence="15">
    <location>
        <begin position="1223"/>
        <end position="1465"/>
    </location>
</feature>
<dbReference type="EMBL" id="JANBPK010001204">
    <property type="protein sequence ID" value="KAJ2924820.1"/>
    <property type="molecule type" value="Genomic_DNA"/>
</dbReference>
<dbReference type="PANTHER" id="PTHR48041">
    <property type="entry name" value="ABC TRANSPORTER G FAMILY MEMBER 28"/>
    <property type="match status" value="1"/>
</dbReference>
<feature type="transmembrane region" description="Helical" evidence="14">
    <location>
        <begin position="1711"/>
        <end position="1734"/>
    </location>
</feature>
<dbReference type="InterPro" id="IPR043129">
    <property type="entry name" value="ATPase_NBD"/>
</dbReference>
<evidence type="ECO:0000256" key="14">
    <source>
        <dbReference type="SAM" id="Phobius"/>
    </source>
</evidence>
<feature type="compositionally biased region" description="Low complexity" evidence="13">
    <location>
        <begin position="1492"/>
        <end position="1508"/>
    </location>
</feature>
<dbReference type="Pfam" id="PF00005">
    <property type="entry name" value="ABC_tran"/>
    <property type="match status" value="1"/>
</dbReference>
<name>A0A9W8J5E9_9AGAR</name>
<feature type="non-terminal residue" evidence="16">
    <location>
        <position position="1934"/>
    </location>
</feature>
<dbReference type="InterPro" id="IPR050352">
    <property type="entry name" value="ABCG_transporters"/>
</dbReference>
<dbReference type="Gene3D" id="3.40.50.300">
    <property type="entry name" value="P-loop containing nucleotide triphosphate hydrolases"/>
    <property type="match status" value="1"/>
</dbReference>
<keyword evidence="7" id="KW-0256">Endoplasmic reticulum</keyword>
<dbReference type="Proteomes" id="UP001140091">
    <property type="component" value="Unassembled WGS sequence"/>
</dbReference>
<feature type="region of interest" description="Disordered" evidence="13">
    <location>
        <begin position="1537"/>
        <end position="1558"/>
    </location>
</feature>
<gene>
    <name evidence="16" type="ORF">H1R20_g12298</name>
</gene>
<evidence type="ECO:0000256" key="11">
    <source>
        <dbReference type="ARBA" id="ARBA00023180"/>
    </source>
</evidence>
<evidence type="ECO:0000256" key="5">
    <source>
        <dbReference type="ARBA" id="ARBA00022729"/>
    </source>
</evidence>
<feature type="region of interest" description="Disordered" evidence="13">
    <location>
        <begin position="642"/>
        <end position="665"/>
    </location>
</feature>
<sequence length="1934" mass="211920">MTSISHRAPYTEPHRKLVLSFDVGITTSGVSYSILDPGQVPEIKPVTRFPGQEQSGGASRIPTVIYYDKAGKVRVVGAETMSEGIHEMAEDEEWVKAEWFTLHVRPESGSSCRVNQSVIPPLPPGKTVVRVLADFLQYFHQCAKTYIQEAHPKGRALWESVVSKTDFVISHLNGWDGCQQSQIRDAVVLAGLIPNTADGHSRLSFVTDGEANLHFATDNGLPASAMQAGDGVVVVEAGKATIDISAYSKMLDTNTTVRTFEEIAAPQCHFHGSAFVSIHARRFLEDHLKESNYLEDLDHIVRCFDRTTKIRFRSDKQPEYIKFGSSRDNDARYNIRFGQLKLAGTDVATFFEPSVKCIVDSVQTQITNGHHPIKFVLLVGDFSNSDWLFAKVSEALDCKGIKVFRPDCLVNKSKSDGAISFYLSRLVRTQTSKVARGPSMDEELQAREKENREKEISRMKESMDLEMKTIRDELEVKKKECSDAKNALEQAQKELRGVNDALRNSREEVQHGKDALEKAQKDLKNVNSALQNSRKEVQNGKDALQKAQKDLKNANNALQNSGKEVRNGKDALQKVQKELRNVNDALQISREEIQNGKDALENAQKELINVNDTLQKSREEVQSLAAENKQLSDEMSGLKASLALSRKESQSIARRPREDQPVQPPVSNLLKLQSITLSGGAIHNSGVEDKISVDKAVELVHKLNLQIDTIASALVENLASAGSGNPADPLTSSNPTTSLNSTQAQEAEWLLGGEELTSLLGFVPASECSAKNSNPRLRMLLQIGLTTWSAYHVHSWEIGWNGSSAAGHTVGPSVSPPPSSLPTSSDGSSPFAVIYKKLKIGEDPAVTTKWRSVTRSRIKFSSSAWTQALVSSIFSILSFLGLTYTQPAMLAQELQPLLTAIRSVREALGELVVSKELEVFTVIPGARFDSGCMKDVSAPDPIPSTARSKRETVVATCGLGLKENDDACIGFPLAGGIEDLLKEMKTDRDDDEEPVKNMTCYTGGETVFNNHQMCDVTNRKILDMLPDRPPQVTFSCTGADKTCGFQFWTAQVESFYCGLDECESSIEHGYDYNTTIYQCEKVRCACVPGRFICGEDGSVNIGDFLKESIRGPATFSCKSGEGCKFEEPAMNELIDTIFGDRYITLQCKGGECLHYSQVPGYVRPEKPDNTAWVALSSAGALAFVLLSSAIFWYAGRSTSDHGPIRLPESEAAKLMTDHVPTSLYFSNISYSLGPNRTLLSNISGRVKAGQVMAIMGASGAGKSTLLDILARKRKKGQIISGTTLVNGRDVPDSEFRKVTGFVDQEDTLMGTLTVYETVLYSALLRLPREMSYEAKKFRTLETLNELGILGIKDSPIGVSGRRSISGGEKRRVSIACELVTSPSILFLDEPTSGLDAFNAFNVVESLVSLARNYNRTVIFTIHQPRSNIVALFDQLVVLAAGKLVYSGEMQKCGHYLEKIDQPCPPGFNIADYLIDLTVKATLDVSTSGQAPTNASASASESGSATGSTTNLLADEERGLPIVPHSVPISVRSVVSAPLDGSSAEGTPGNEPSGDSTTSSFTYLKQQATKLLDAVTPATFPANSSHSPEHVVKPKLETLVQDYQNSKIAKAISDEMKALQDDVARGSNGNGNGGAPVSNEPVDAILETSLLRGRKRATWGTQFRILSGRAFKNLYRDPALLAAHYLSAIALALICGLFVHDVTNDIPGFQNRLGIFFFTLALFGFSCLSSLGLFANERVLFMRERANGYYSTFTYFTSKILFDILPLRVVPPLMYGGIVYGLVGLVPTVASFWKFMLTLVLFNLTTASVVLMLSVAFESVSVASLVGTLIMLFNLLFTGLLINRGSVSAWLQWLHTISFFHAAFEALAVNELRYLQLKEHKYGVDLDIPAATILSTFGLRSQSFWWPNIALLGVFFVTFTTASFFILHFYVKERR</sequence>
<evidence type="ECO:0000256" key="9">
    <source>
        <dbReference type="ARBA" id="ARBA00022989"/>
    </source>
</evidence>
<keyword evidence="12" id="KW-0175">Coiled coil</keyword>
<dbReference type="Gene3D" id="3.30.420.40">
    <property type="match status" value="1"/>
</dbReference>
<feature type="transmembrane region" description="Helical" evidence="14">
    <location>
        <begin position="1848"/>
        <end position="1868"/>
    </location>
</feature>
<keyword evidence="8" id="KW-0067">ATP-binding</keyword>
<feature type="transmembrane region" description="Helical" evidence="14">
    <location>
        <begin position="1799"/>
        <end position="1816"/>
    </location>
</feature>
<keyword evidence="6" id="KW-0547">Nucleotide-binding</keyword>
<keyword evidence="3" id="KW-0813">Transport</keyword>
<reference evidence="16" key="1">
    <citation type="submission" date="2022-06" db="EMBL/GenBank/DDBJ databases">
        <title>Genome Sequence of Candolleomyces eurysporus.</title>
        <authorList>
            <person name="Buettner E."/>
        </authorList>
    </citation>
    <scope>NUCLEOTIDE SEQUENCE</scope>
    <source>
        <strain evidence="16">VTCC 930004</strain>
    </source>
</reference>
<dbReference type="InterPro" id="IPR003439">
    <property type="entry name" value="ABC_transporter-like_ATP-bd"/>
</dbReference>
<dbReference type="PANTHER" id="PTHR48041:SF2">
    <property type="entry name" value="ATP-DEPENDENT PERMEASE-RELATED"/>
    <property type="match status" value="1"/>
</dbReference>
<evidence type="ECO:0000256" key="6">
    <source>
        <dbReference type="ARBA" id="ARBA00022741"/>
    </source>
</evidence>
<feature type="compositionally biased region" description="Basic and acidic residues" evidence="13">
    <location>
        <begin position="645"/>
        <end position="660"/>
    </location>
</feature>
<evidence type="ECO:0000256" key="1">
    <source>
        <dbReference type="ARBA" id="ARBA00004477"/>
    </source>
</evidence>
<evidence type="ECO:0000256" key="3">
    <source>
        <dbReference type="ARBA" id="ARBA00022448"/>
    </source>
</evidence>
<dbReference type="GO" id="GO:0016887">
    <property type="term" value="F:ATP hydrolysis activity"/>
    <property type="evidence" value="ECO:0007669"/>
    <property type="project" value="InterPro"/>
</dbReference>
<dbReference type="InterPro" id="IPR017871">
    <property type="entry name" value="ABC_transporter-like_CS"/>
</dbReference>
<feature type="region of interest" description="Disordered" evidence="13">
    <location>
        <begin position="1487"/>
        <end position="1508"/>
    </location>
</feature>
<proteinExistence type="inferred from homology"/>
<keyword evidence="9 14" id="KW-1133">Transmembrane helix</keyword>
<dbReference type="GO" id="GO:0140359">
    <property type="term" value="F:ABC-type transporter activity"/>
    <property type="evidence" value="ECO:0007669"/>
    <property type="project" value="InterPro"/>
</dbReference>